<evidence type="ECO:0000313" key="2">
    <source>
        <dbReference type="EMBL" id="UWZ80693.1"/>
    </source>
</evidence>
<accession>A0ABY5ZQ06</accession>
<dbReference type="EMBL" id="CP092109">
    <property type="protein sequence ID" value="UWZ80693.1"/>
    <property type="molecule type" value="Genomic_DNA"/>
</dbReference>
<sequence length="407" mass="43902">MEKLTLEVLKQAVSGTAAAFRCVTEYQPAGGVGDKVFPPTYEGGKYAVEKRMIGGQPVPCVLLDSVQSQANRMELALLEAKKAGFIYLPLVTVRFEGENLGKAFVVTSLDAPHRIADAILRDSLLDGVMFRRSELGRVLDNADTRNATGLFGLNPTALVFGIWDSTGPRGGLGAKFQRALVSEMVGVNAEMGCKTASRIDPAQIMLGSGPIFKRNRQGDNTPHWTLDQSQAAQEKNQPKKLGKDGKPSEANHGNVTPGIVDGGFTISYAQQTTVLSLAALRRLRFPLNGSADSDRTVDQIAHVTLAALGLTAATLAREEGADLRSRCQLFPTQKFVWELLDTPGEAPRQFELSGGDAVALLKQVVSEAKNAKLPWYDEINLLPTPDLMQLVTRSQELAMNQAVEGGE</sequence>
<dbReference type="Pfam" id="PF09617">
    <property type="entry name" value="Cas_GSU0053"/>
    <property type="match status" value="1"/>
</dbReference>
<evidence type="ECO:0000256" key="1">
    <source>
        <dbReference type="SAM" id="MobiDB-lite"/>
    </source>
</evidence>
<dbReference type="NCBIfam" id="TIGR02570">
    <property type="entry name" value="cas7_GSU0053"/>
    <property type="match status" value="1"/>
</dbReference>
<gene>
    <name evidence="2" type="primary">cas7u</name>
    <name evidence="2" type="ORF">L9S41_04650</name>
</gene>
<dbReference type="Proteomes" id="UP001060414">
    <property type="component" value="Chromosome"/>
</dbReference>
<reference evidence="2" key="1">
    <citation type="journal article" date="2022" name="Environ. Microbiol.">
        <title>Geoalkalibacter halelectricus SAP #1 sp. nov. possessing extracellular electron transfer and mineral#reducing capabilities from a haloalkaline environment.</title>
        <authorList>
            <person name="Yadav S."/>
            <person name="Singh R."/>
            <person name="Sundharam S.S."/>
            <person name="Chaudhary S."/>
            <person name="Krishnamurthi S."/>
            <person name="Patil S.A."/>
        </authorList>
    </citation>
    <scope>NUCLEOTIDE SEQUENCE</scope>
    <source>
        <strain evidence="2">SAP-1</strain>
    </source>
</reference>
<dbReference type="InterPro" id="IPR013403">
    <property type="entry name" value="CRISPR-assoc_prot_Csb1/Cas7u"/>
</dbReference>
<organism evidence="2 3">
    <name type="scientific">Geoalkalibacter halelectricus</name>
    <dbReference type="NCBI Taxonomy" id="2847045"/>
    <lineage>
        <taxon>Bacteria</taxon>
        <taxon>Pseudomonadati</taxon>
        <taxon>Thermodesulfobacteriota</taxon>
        <taxon>Desulfuromonadia</taxon>
        <taxon>Desulfuromonadales</taxon>
        <taxon>Geoalkalibacteraceae</taxon>
        <taxon>Geoalkalibacter</taxon>
    </lineage>
</organism>
<feature type="region of interest" description="Disordered" evidence="1">
    <location>
        <begin position="210"/>
        <end position="256"/>
    </location>
</feature>
<name>A0ABY5ZQ06_9BACT</name>
<protein>
    <submittedName>
        <fullName evidence="2">Type I-U CRISPR-associated RAMP protein Csb1/Cas7u</fullName>
    </submittedName>
</protein>
<evidence type="ECO:0000313" key="3">
    <source>
        <dbReference type="Proteomes" id="UP001060414"/>
    </source>
</evidence>
<keyword evidence="3" id="KW-1185">Reference proteome</keyword>
<feature type="compositionally biased region" description="Polar residues" evidence="1">
    <location>
        <begin position="218"/>
        <end position="235"/>
    </location>
</feature>
<proteinExistence type="predicted"/>
<dbReference type="RefSeq" id="WP_260749054.1">
    <property type="nucleotide sequence ID" value="NZ_CP092109.1"/>
</dbReference>